<feature type="region of interest" description="Disordered" evidence="3">
    <location>
        <begin position="17"/>
        <end position="42"/>
    </location>
</feature>
<dbReference type="InterPro" id="IPR011330">
    <property type="entry name" value="Glyco_hydro/deAcase_b/a-brl"/>
</dbReference>
<dbReference type="GO" id="GO:0005576">
    <property type="term" value="C:extracellular region"/>
    <property type="evidence" value="ECO:0007669"/>
    <property type="project" value="UniProtKB-SubCell"/>
</dbReference>
<comment type="caution">
    <text evidence="5">The sequence shown here is derived from an EMBL/GenBank/DDBJ whole genome shotgun (WGS) entry which is preliminary data.</text>
</comment>
<proteinExistence type="predicted"/>
<name>A0A0Q3WT28_9BACI</name>
<dbReference type="SUPFAM" id="SSF88713">
    <property type="entry name" value="Glycoside hydrolase/deacetylase"/>
    <property type="match status" value="1"/>
</dbReference>
<feature type="domain" description="NodB homology" evidence="4">
    <location>
        <begin position="125"/>
        <end position="285"/>
    </location>
</feature>
<accession>A0A0Q3WT28</accession>
<evidence type="ECO:0000256" key="1">
    <source>
        <dbReference type="ARBA" id="ARBA00004613"/>
    </source>
</evidence>
<dbReference type="PANTHER" id="PTHR34216:SF3">
    <property type="entry name" value="POLY-BETA-1,6-N-ACETYL-D-GLUCOSAMINE N-DEACETYLASE"/>
    <property type="match status" value="1"/>
</dbReference>
<dbReference type="InterPro" id="IPR002509">
    <property type="entry name" value="NODB_dom"/>
</dbReference>
<comment type="subcellular location">
    <subcellularLocation>
        <location evidence="1">Secreted</location>
    </subcellularLocation>
</comment>
<evidence type="ECO:0000259" key="4">
    <source>
        <dbReference type="PROSITE" id="PS51677"/>
    </source>
</evidence>
<organism evidence="5 6">
    <name type="scientific">Heyndrickxia shackletonii</name>
    <dbReference type="NCBI Taxonomy" id="157838"/>
    <lineage>
        <taxon>Bacteria</taxon>
        <taxon>Bacillati</taxon>
        <taxon>Bacillota</taxon>
        <taxon>Bacilli</taxon>
        <taxon>Bacillales</taxon>
        <taxon>Bacillaceae</taxon>
        <taxon>Heyndrickxia</taxon>
    </lineage>
</organism>
<dbReference type="PATRIC" id="fig|157838.3.peg.4287"/>
<dbReference type="AlphaFoldDB" id="A0A0Q3WT28"/>
<dbReference type="PANTHER" id="PTHR34216">
    <property type="match status" value="1"/>
</dbReference>
<dbReference type="GO" id="GO:0005975">
    <property type="term" value="P:carbohydrate metabolic process"/>
    <property type="evidence" value="ECO:0007669"/>
    <property type="project" value="InterPro"/>
</dbReference>
<keyword evidence="6" id="KW-1185">Reference proteome</keyword>
<evidence type="ECO:0000256" key="3">
    <source>
        <dbReference type="SAM" id="MobiDB-lite"/>
    </source>
</evidence>
<dbReference type="Pfam" id="PF01522">
    <property type="entry name" value="Polysacc_deac_1"/>
    <property type="match status" value="1"/>
</dbReference>
<dbReference type="GO" id="GO:0016810">
    <property type="term" value="F:hydrolase activity, acting on carbon-nitrogen (but not peptide) bonds"/>
    <property type="evidence" value="ECO:0007669"/>
    <property type="project" value="InterPro"/>
</dbReference>
<dbReference type="STRING" id="157838.AN964_19410"/>
<dbReference type="EMBL" id="LJJC01000006">
    <property type="protein sequence ID" value="KQL51567.1"/>
    <property type="molecule type" value="Genomic_DNA"/>
</dbReference>
<evidence type="ECO:0000313" key="5">
    <source>
        <dbReference type="EMBL" id="KQL51567.1"/>
    </source>
</evidence>
<sequence length="285" mass="32480">MLILLLSVAFAGCRNNTSDQAEKNKEPMKINTQSPKMKPSNFERTNHFNIKPTNASINTSKWIPVKGTVHIPILMYHSISIGNGLCVPENEFFSQMKWLKENGYYTLSPEEAYLVLTKDIKPRENCVLITFDDGYEDNYTKAYPILKQFGMKATIFMIGRSINKKNHLTAKQMLELSRNGFSVESHTIHHLNLNQLSADQQTSEMKRSKELLDKMLHQNTIFLCYPAGVYNEETLKLAQSAGYKMAVTTEPGDAFRDQGMYSLHRIRIFPGMSLEGFARILATPQ</sequence>
<dbReference type="Proteomes" id="UP000051888">
    <property type="component" value="Unassembled WGS sequence"/>
</dbReference>
<gene>
    <name evidence="5" type="ORF">AN964_19410</name>
</gene>
<dbReference type="Gene3D" id="3.20.20.370">
    <property type="entry name" value="Glycoside hydrolase/deacetylase"/>
    <property type="match status" value="1"/>
</dbReference>
<evidence type="ECO:0000313" key="6">
    <source>
        <dbReference type="Proteomes" id="UP000051888"/>
    </source>
</evidence>
<protein>
    <submittedName>
        <fullName evidence="5">Polysaccharide deacetylase</fullName>
    </submittedName>
</protein>
<dbReference type="PROSITE" id="PS51677">
    <property type="entry name" value="NODB"/>
    <property type="match status" value="1"/>
</dbReference>
<evidence type="ECO:0000256" key="2">
    <source>
        <dbReference type="ARBA" id="ARBA00022729"/>
    </source>
</evidence>
<reference evidence="5 6" key="1">
    <citation type="submission" date="2015-09" db="EMBL/GenBank/DDBJ databases">
        <title>Genome sequencing project for genomic taxonomy and phylogenomics of Bacillus-like bacteria.</title>
        <authorList>
            <person name="Liu B."/>
            <person name="Wang J."/>
            <person name="Zhu Y."/>
            <person name="Liu G."/>
            <person name="Chen Q."/>
            <person name="Chen Z."/>
            <person name="Lan J."/>
            <person name="Che J."/>
            <person name="Ge C."/>
            <person name="Shi H."/>
            <person name="Pan Z."/>
            <person name="Liu X."/>
        </authorList>
    </citation>
    <scope>NUCLEOTIDE SEQUENCE [LARGE SCALE GENOMIC DNA]</scope>
    <source>
        <strain evidence="5 6">LMG 18435</strain>
    </source>
</reference>
<dbReference type="InterPro" id="IPR051398">
    <property type="entry name" value="Polysacch_Deacetylase"/>
</dbReference>
<keyword evidence="2" id="KW-0732">Signal</keyword>
<dbReference type="CDD" id="cd10918">
    <property type="entry name" value="CE4_NodB_like_5s_6s"/>
    <property type="match status" value="1"/>
</dbReference>